<dbReference type="EMBL" id="MAAO01000004">
    <property type="protein sequence ID" value="OUR98943.1"/>
    <property type="molecule type" value="Genomic_DNA"/>
</dbReference>
<dbReference type="InterPro" id="IPR005500">
    <property type="entry name" value="DUF309"/>
</dbReference>
<name>A0A1Y5FGY2_9BACT</name>
<comment type="caution">
    <text evidence="2">The sequence shown here is derived from an EMBL/GenBank/DDBJ whole genome shotgun (WGS) entry which is preliminary data.</text>
</comment>
<evidence type="ECO:0000313" key="2">
    <source>
        <dbReference type="EMBL" id="OUR98943.1"/>
    </source>
</evidence>
<dbReference type="InterPro" id="IPR023203">
    <property type="entry name" value="TTHA0068_sf"/>
</dbReference>
<keyword evidence="1" id="KW-0175">Coiled coil</keyword>
<evidence type="ECO:0000256" key="1">
    <source>
        <dbReference type="SAM" id="Coils"/>
    </source>
</evidence>
<sequence>MAEQYHYGQFTDSHLNLLKKGIELYNIEHFWECHEEIEDLWLEDYGDNARYVYWVIIQVATSLYHYLDGNLAGAEGMIRKAKRKLDTCEEKRVETELLEKFLDWSEFKKLVREIPEKSSLDDYNKLHRFKFKNPDVWDKI</sequence>
<dbReference type="PANTHER" id="PTHR34796">
    <property type="entry name" value="EXPRESSED PROTEIN"/>
    <property type="match status" value="1"/>
</dbReference>
<evidence type="ECO:0008006" key="4">
    <source>
        <dbReference type="Google" id="ProtNLM"/>
    </source>
</evidence>
<dbReference type="SUPFAM" id="SSF140663">
    <property type="entry name" value="TTHA0068-like"/>
    <property type="match status" value="1"/>
</dbReference>
<evidence type="ECO:0000313" key="3">
    <source>
        <dbReference type="Proteomes" id="UP000196531"/>
    </source>
</evidence>
<accession>A0A1Y5FGY2</accession>
<feature type="coiled-coil region" evidence="1">
    <location>
        <begin position="71"/>
        <end position="98"/>
    </location>
</feature>
<dbReference type="Gene3D" id="1.10.3450.10">
    <property type="entry name" value="TTHA0068-like"/>
    <property type="match status" value="1"/>
</dbReference>
<dbReference type="AlphaFoldDB" id="A0A1Y5FGY2"/>
<gene>
    <name evidence="2" type="ORF">A9Q84_05895</name>
</gene>
<dbReference type="Pfam" id="PF03745">
    <property type="entry name" value="DUF309"/>
    <property type="match status" value="1"/>
</dbReference>
<organism evidence="2 3">
    <name type="scientific">Halobacteriovorax marinus</name>
    <dbReference type="NCBI Taxonomy" id="97084"/>
    <lineage>
        <taxon>Bacteria</taxon>
        <taxon>Pseudomonadati</taxon>
        <taxon>Bdellovibrionota</taxon>
        <taxon>Bacteriovoracia</taxon>
        <taxon>Bacteriovoracales</taxon>
        <taxon>Halobacteriovoraceae</taxon>
        <taxon>Halobacteriovorax</taxon>
    </lineage>
</organism>
<dbReference type="PANTHER" id="PTHR34796:SF1">
    <property type="entry name" value="EXPRESSED PROTEIN"/>
    <property type="match status" value="1"/>
</dbReference>
<proteinExistence type="predicted"/>
<protein>
    <recommendedName>
        <fullName evidence="4">DUF309 domain-containing protein</fullName>
    </recommendedName>
</protein>
<reference evidence="3" key="1">
    <citation type="journal article" date="2017" name="Proc. Natl. Acad. Sci. U.S.A.">
        <title>Simulation of Deepwater Horizon oil plume reveals substrate specialization within a complex community of hydrocarbon-degraders.</title>
        <authorList>
            <person name="Hu P."/>
            <person name="Dubinsky E.A."/>
            <person name="Probst A.J."/>
            <person name="Wang J."/>
            <person name="Sieber C.M.K."/>
            <person name="Tom L.M."/>
            <person name="Gardinali P."/>
            <person name="Banfield J.F."/>
            <person name="Atlas R.M."/>
            <person name="Andersen G.L."/>
        </authorList>
    </citation>
    <scope>NUCLEOTIDE SEQUENCE [LARGE SCALE GENOMIC DNA]</scope>
</reference>
<dbReference type="Proteomes" id="UP000196531">
    <property type="component" value="Unassembled WGS sequence"/>
</dbReference>